<dbReference type="AlphaFoldDB" id="A0A1Z4V712"/>
<dbReference type="InterPro" id="IPR050710">
    <property type="entry name" value="Band7/mec-2_domain"/>
</dbReference>
<dbReference type="Pfam" id="PF01145">
    <property type="entry name" value="Band_7"/>
    <property type="match status" value="1"/>
</dbReference>
<accession>A0A1Z4V712</accession>
<dbReference type="SMART" id="SM00244">
    <property type="entry name" value="PHB"/>
    <property type="match status" value="1"/>
</dbReference>
<dbReference type="Proteomes" id="UP000218702">
    <property type="component" value="Chromosome"/>
</dbReference>
<dbReference type="InterPro" id="IPR036013">
    <property type="entry name" value="Band_7/SPFH_dom_sf"/>
</dbReference>
<feature type="compositionally biased region" description="Gly residues" evidence="2">
    <location>
        <begin position="279"/>
        <end position="292"/>
    </location>
</feature>
<dbReference type="KEGG" id="dcm:NIES806_34490"/>
<feature type="domain" description="Band 7" evidence="3">
    <location>
        <begin position="18"/>
        <end position="176"/>
    </location>
</feature>
<reference evidence="4 5" key="1">
    <citation type="submission" date="2017-06" db="EMBL/GenBank/DDBJ databases">
        <title>Genome sequencing of cyanobaciteial culture collection at National Institute for Environmental Studies (NIES).</title>
        <authorList>
            <person name="Hirose Y."/>
            <person name="Shimura Y."/>
            <person name="Fujisawa T."/>
            <person name="Nakamura Y."/>
            <person name="Kawachi M."/>
        </authorList>
    </citation>
    <scope>NUCLEOTIDE SEQUENCE [LARGE SCALE GENOMIC DNA]</scope>
    <source>
        <strain evidence="4 5">NIES-806</strain>
    </source>
</reference>
<evidence type="ECO:0000256" key="1">
    <source>
        <dbReference type="ARBA" id="ARBA00008164"/>
    </source>
</evidence>
<organism evidence="4 5">
    <name type="scientific">Dolichospermum compactum NIES-806</name>
    <dbReference type="NCBI Taxonomy" id="1973481"/>
    <lineage>
        <taxon>Bacteria</taxon>
        <taxon>Bacillati</taxon>
        <taxon>Cyanobacteriota</taxon>
        <taxon>Cyanophyceae</taxon>
        <taxon>Nostocales</taxon>
        <taxon>Aphanizomenonaceae</taxon>
        <taxon>Dolichospermum</taxon>
        <taxon>Dolichospermum compactum</taxon>
    </lineage>
</organism>
<gene>
    <name evidence="4" type="ORF">NIES806_34490</name>
</gene>
<dbReference type="PANTHER" id="PTHR43327:SF10">
    <property type="entry name" value="STOMATIN-LIKE PROTEIN 2, MITOCHONDRIAL"/>
    <property type="match status" value="1"/>
</dbReference>
<dbReference type="RefSeq" id="WP_096669148.1">
    <property type="nucleotide sequence ID" value="NZ_AP018316.1"/>
</dbReference>
<dbReference type="CDD" id="cd08829">
    <property type="entry name" value="SPFH_paraslipin"/>
    <property type="match status" value="1"/>
</dbReference>
<keyword evidence="5" id="KW-1185">Reference proteome</keyword>
<dbReference type="GO" id="GO:0005886">
    <property type="term" value="C:plasma membrane"/>
    <property type="evidence" value="ECO:0007669"/>
    <property type="project" value="UniProtKB-ARBA"/>
</dbReference>
<evidence type="ECO:0000313" key="5">
    <source>
        <dbReference type="Proteomes" id="UP000218702"/>
    </source>
</evidence>
<protein>
    <submittedName>
        <fullName evidence="4">Band 7 protein</fullName>
    </submittedName>
</protein>
<dbReference type="InterPro" id="IPR001972">
    <property type="entry name" value="Stomatin_HflK_fam"/>
</dbReference>
<name>A0A1Z4V712_9CYAN</name>
<sequence length="292" mass="32459">MDPIIFIIFLALVGYAFASAKMVNQGNVALVERLGRYHRKLNPGLSFIVPILDQIVMEDTTREQLLDIKPQNVITKDGVYLEVDAIIYWRIKDIEKSFYAIDDLQTALANLATTTLRENIAQNSLEDTNMSRDEMDRSILAELNPITSAWGIEIIRLDIQRITPPETVRKSMEEQQNAQIKKKAAIEAAEGERQAAVKRAEGTRTSIEIISEALRSHPESKDILRYLVAQDYVDASQKLGESNNAKIVFVDPANSTEMFQELISDSVQENHGKNPANGTGNGKGNGNGNGSN</sequence>
<evidence type="ECO:0000313" key="4">
    <source>
        <dbReference type="EMBL" id="BAZ87228.1"/>
    </source>
</evidence>
<proteinExistence type="inferred from homology"/>
<dbReference type="InterPro" id="IPR001107">
    <property type="entry name" value="Band_7"/>
</dbReference>
<evidence type="ECO:0000256" key="2">
    <source>
        <dbReference type="SAM" id="MobiDB-lite"/>
    </source>
</evidence>
<dbReference type="EMBL" id="AP018316">
    <property type="protein sequence ID" value="BAZ87228.1"/>
    <property type="molecule type" value="Genomic_DNA"/>
</dbReference>
<dbReference type="PRINTS" id="PR00721">
    <property type="entry name" value="STOMATIN"/>
</dbReference>
<dbReference type="SUPFAM" id="SSF117892">
    <property type="entry name" value="Band 7/SPFH domain"/>
    <property type="match status" value="1"/>
</dbReference>
<feature type="region of interest" description="Disordered" evidence="2">
    <location>
        <begin position="263"/>
        <end position="292"/>
    </location>
</feature>
<dbReference type="OrthoDB" id="9809197at2"/>
<comment type="similarity">
    <text evidence="1">Belongs to the band 7/mec-2 family.</text>
</comment>
<dbReference type="FunFam" id="3.30.479.30:FF:000004">
    <property type="entry name" value="Putative membrane protease family, stomatin"/>
    <property type="match status" value="1"/>
</dbReference>
<dbReference type="Gene3D" id="3.30.479.30">
    <property type="entry name" value="Band 7 domain"/>
    <property type="match status" value="1"/>
</dbReference>
<dbReference type="PANTHER" id="PTHR43327">
    <property type="entry name" value="STOMATIN-LIKE PROTEIN 2, MITOCHONDRIAL"/>
    <property type="match status" value="1"/>
</dbReference>
<evidence type="ECO:0000259" key="3">
    <source>
        <dbReference type="SMART" id="SM00244"/>
    </source>
</evidence>
<dbReference type="GO" id="GO:0098552">
    <property type="term" value="C:side of membrane"/>
    <property type="evidence" value="ECO:0007669"/>
    <property type="project" value="UniProtKB-ARBA"/>
</dbReference>